<reference evidence="6 7" key="1">
    <citation type="journal article" date="2010" name="Stand. Genomic Sci.">
        <title>Complete genome sequence of Haliangium ochraceum type strain (SMP-2).</title>
        <authorList>
            <consortium name="US DOE Joint Genome Institute (JGI-PGF)"/>
            <person name="Ivanova N."/>
            <person name="Daum C."/>
            <person name="Lang E."/>
            <person name="Abt B."/>
            <person name="Kopitz M."/>
            <person name="Saunders E."/>
            <person name="Lapidus A."/>
            <person name="Lucas S."/>
            <person name="Glavina Del Rio T."/>
            <person name="Nolan M."/>
            <person name="Tice H."/>
            <person name="Copeland A."/>
            <person name="Cheng J.F."/>
            <person name="Chen F."/>
            <person name="Bruce D."/>
            <person name="Goodwin L."/>
            <person name="Pitluck S."/>
            <person name="Mavromatis K."/>
            <person name="Pati A."/>
            <person name="Mikhailova N."/>
            <person name="Chen A."/>
            <person name="Palaniappan K."/>
            <person name="Land M."/>
            <person name="Hauser L."/>
            <person name="Chang Y.J."/>
            <person name="Jeffries C.D."/>
            <person name="Detter J.C."/>
            <person name="Brettin T."/>
            <person name="Rohde M."/>
            <person name="Goker M."/>
            <person name="Bristow J."/>
            <person name="Markowitz V."/>
            <person name="Eisen J.A."/>
            <person name="Hugenholtz P."/>
            <person name="Kyrpides N.C."/>
            <person name="Klenk H.P."/>
        </authorList>
    </citation>
    <scope>NUCLEOTIDE SEQUENCE [LARGE SCALE GENOMIC DNA]</scope>
    <source>
        <strain evidence="7">DSM 14365 / CIP 107738 / JCM 11303 / AJ 13395 / SMP-2</strain>
    </source>
</reference>
<dbReference type="OrthoDB" id="9805566at2"/>
<dbReference type="Gene3D" id="4.10.1080.10">
    <property type="entry name" value="TSP type-3 repeat"/>
    <property type="match status" value="1"/>
</dbReference>
<accession>D0LHB1</accession>
<evidence type="ECO:0000259" key="5">
    <source>
        <dbReference type="PROSITE" id="PS51123"/>
    </source>
</evidence>
<dbReference type="HOGENOM" id="CLU_020578_0_0_7"/>
<dbReference type="Gene3D" id="3.30.1330.60">
    <property type="entry name" value="OmpA-like domain"/>
    <property type="match status" value="1"/>
</dbReference>
<dbReference type="GO" id="GO:0005509">
    <property type="term" value="F:calcium ion binding"/>
    <property type="evidence" value="ECO:0007669"/>
    <property type="project" value="InterPro"/>
</dbReference>
<dbReference type="AlphaFoldDB" id="D0LHB1"/>
<feature type="signal peptide" evidence="4">
    <location>
        <begin position="1"/>
        <end position="27"/>
    </location>
</feature>
<evidence type="ECO:0000256" key="2">
    <source>
        <dbReference type="PROSITE-ProRule" id="PRU00473"/>
    </source>
</evidence>
<sequence>MRVEHAHILRSMLVLAALLAWADIAHAQQSGQVSLERARLASDRHGVLDVEWGAPLARGQWDVALWGFTAEAPLVRDNGTPLIERRIAGHLIASLGIFDWLQLGLEVPIIAAQSQDLASLAGASSEPQSGFGVGDVRIVPKFGLLRAAQHGVDLALLPAFTLATGTFDNVFIGESDATFAPELALSRAFGGVRVAVNAGMRRRTQGRIGSLVFNDELFARAGVGVRLDELGGPALELDATVSLATQLDEPFGNQVTDHTEALGAVAYQVSPAWRVFAGGGGGFARSVGTPELRLFLGVRLLIDDTDERKRDISAAAEASVASSEAMVDVDGDLVADADDACPDEAEDPDGFEDEDGCPDRDNDGDGTPDDTDACPTQQGPLKRDGCPVPDGDGDGIDDERDACPAIAGVESGAGCPDGDGDSVRDRLDNCPNEAGERDYYGCQTAQRVALSEDSVLLAAPVPFRGGALRERSLPVLDELAAVLTAHPELRVRIEVHVAERRDAAANQRLSEQRAAAVRAYLLRRGLDEERVEGAGMGESALRGDTEAAARGDKARVDVRIISNLDSPTDP</sequence>
<feature type="chain" id="PRO_5003010599" evidence="4">
    <location>
        <begin position="28"/>
        <end position="570"/>
    </location>
</feature>
<dbReference type="Pfam" id="PF13557">
    <property type="entry name" value="Phenol_MetA_deg"/>
    <property type="match status" value="1"/>
</dbReference>
<evidence type="ECO:0000256" key="3">
    <source>
        <dbReference type="SAM" id="MobiDB-lite"/>
    </source>
</evidence>
<organism evidence="6 7">
    <name type="scientific">Haliangium ochraceum (strain DSM 14365 / JCM 11303 / SMP-2)</name>
    <dbReference type="NCBI Taxonomy" id="502025"/>
    <lineage>
        <taxon>Bacteria</taxon>
        <taxon>Pseudomonadati</taxon>
        <taxon>Myxococcota</taxon>
        <taxon>Polyangia</taxon>
        <taxon>Haliangiales</taxon>
        <taxon>Kofleriaceae</taxon>
        <taxon>Haliangium</taxon>
    </lineage>
</organism>
<feature type="region of interest" description="Disordered" evidence="3">
    <location>
        <begin position="336"/>
        <end position="395"/>
    </location>
</feature>
<keyword evidence="1 4" id="KW-0732">Signal</keyword>
<dbReference type="PANTHER" id="PTHR30329:SF21">
    <property type="entry name" value="LIPOPROTEIN YIAD-RELATED"/>
    <property type="match status" value="1"/>
</dbReference>
<dbReference type="InterPro" id="IPR025737">
    <property type="entry name" value="FApF"/>
</dbReference>
<dbReference type="Pfam" id="PF02412">
    <property type="entry name" value="TSP_3"/>
    <property type="match status" value="2"/>
</dbReference>
<keyword evidence="2" id="KW-0472">Membrane</keyword>
<dbReference type="InterPro" id="IPR003367">
    <property type="entry name" value="Thrombospondin_3-like_rpt"/>
</dbReference>
<feature type="domain" description="OmpA-like" evidence="5">
    <location>
        <begin position="448"/>
        <end position="564"/>
    </location>
</feature>
<dbReference type="eggNOG" id="COG2885">
    <property type="taxonomic scope" value="Bacteria"/>
</dbReference>
<dbReference type="PROSITE" id="PS51123">
    <property type="entry name" value="OMPA_2"/>
    <property type="match status" value="1"/>
</dbReference>
<gene>
    <name evidence="6" type="ordered locus">Hoch_5779</name>
</gene>
<evidence type="ECO:0000313" key="6">
    <source>
        <dbReference type="EMBL" id="ACY18256.1"/>
    </source>
</evidence>
<dbReference type="PANTHER" id="PTHR30329">
    <property type="entry name" value="STATOR ELEMENT OF FLAGELLAR MOTOR COMPLEX"/>
    <property type="match status" value="1"/>
</dbReference>
<feature type="compositionally biased region" description="Acidic residues" evidence="3">
    <location>
        <begin position="336"/>
        <end position="356"/>
    </location>
</feature>
<dbReference type="SUPFAM" id="SSF103088">
    <property type="entry name" value="OmpA-like"/>
    <property type="match status" value="1"/>
</dbReference>
<evidence type="ECO:0000256" key="4">
    <source>
        <dbReference type="SAM" id="SignalP"/>
    </source>
</evidence>
<dbReference type="InterPro" id="IPR006665">
    <property type="entry name" value="OmpA-like"/>
</dbReference>
<evidence type="ECO:0000256" key="1">
    <source>
        <dbReference type="ARBA" id="ARBA00022729"/>
    </source>
</evidence>
<dbReference type="Pfam" id="PF00691">
    <property type="entry name" value="OmpA"/>
    <property type="match status" value="1"/>
</dbReference>
<name>D0LHB1_HALO1</name>
<dbReference type="STRING" id="502025.Hoch_5779"/>
<dbReference type="KEGG" id="hoh:Hoch_5779"/>
<keyword evidence="7" id="KW-1185">Reference proteome</keyword>
<dbReference type="Proteomes" id="UP000001880">
    <property type="component" value="Chromosome"/>
</dbReference>
<dbReference type="InterPro" id="IPR028974">
    <property type="entry name" value="TSP_type-3_rpt"/>
</dbReference>
<evidence type="ECO:0000313" key="7">
    <source>
        <dbReference type="Proteomes" id="UP000001880"/>
    </source>
</evidence>
<dbReference type="CDD" id="cd07185">
    <property type="entry name" value="OmpA_C-like"/>
    <property type="match status" value="1"/>
</dbReference>
<protein>
    <submittedName>
        <fullName evidence="6">OmpA/MotB domain protein</fullName>
    </submittedName>
</protein>
<dbReference type="InterPro" id="IPR050330">
    <property type="entry name" value="Bact_OuterMem_StrucFunc"/>
</dbReference>
<proteinExistence type="predicted"/>
<dbReference type="GO" id="GO:0007155">
    <property type="term" value="P:cell adhesion"/>
    <property type="evidence" value="ECO:0007669"/>
    <property type="project" value="InterPro"/>
</dbReference>
<dbReference type="GO" id="GO:0016020">
    <property type="term" value="C:membrane"/>
    <property type="evidence" value="ECO:0007669"/>
    <property type="project" value="UniProtKB-UniRule"/>
</dbReference>
<dbReference type="SUPFAM" id="SSF103647">
    <property type="entry name" value="TSP type-3 repeat"/>
    <property type="match status" value="1"/>
</dbReference>
<dbReference type="InterPro" id="IPR036737">
    <property type="entry name" value="OmpA-like_sf"/>
</dbReference>
<dbReference type="EMBL" id="CP001804">
    <property type="protein sequence ID" value="ACY18256.1"/>
    <property type="molecule type" value="Genomic_DNA"/>
</dbReference>
<dbReference type="RefSeq" id="WP_012830848.1">
    <property type="nucleotide sequence ID" value="NC_013440.1"/>
</dbReference>